<name>A0A645BJI5_9ZZZZ</name>
<evidence type="ECO:0008006" key="2">
    <source>
        <dbReference type="Google" id="ProtNLM"/>
    </source>
</evidence>
<comment type="caution">
    <text evidence="1">The sequence shown here is derived from an EMBL/GenBank/DDBJ whole genome shotgun (WGS) entry which is preliminary data.</text>
</comment>
<accession>A0A645BJI5</accession>
<dbReference type="AlphaFoldDB" id="A0A645BJI5"/>
<reference evidence="1" key="1">
    <citation type="submission" date="2019-08" db="EMBL/GenBank/DDBJ databases">
        <authorList>
            <person name="Kucharzyk K."/>
            <person name="Murdoch R.W."/>
            <person name="Higgins S."/>
            <person name="Loffler F."/>
        </authorList>
    </citation>
    <scope>NUCLEOTIDE SEQUENCE</scope>
</reference>
<organism evidence="1">
    <name type="scientific">bioreactor metagenome</name>
    <dbReference type="NCBI Taxonomy" id="1076179"/>
    <lineage>
        <taxon>unclassified sequences</taxon>
        <taxon>metagenomes</taxon>
        <taxon>ecological metagenomes</taxon>
    </lineage>
</organism>
<gene>
    <name evidence="1" type="ORF">SDC9_110243</name>
</gene>
<dbReference type="EMBL" id="VSSQ01019369">
    <property type="protein sequence ID" value="MPM63363.1"/>
    <property type="molecule type" value="Genomic_DNA"/>
</dbReference>
<proteinExistence type="predicted"/>
<evidence type="ECO:0000313" key="1">
    <source>
        <dbReference type="EMBL" id="MPM63363.1"/>
    </source>
</evidence>
<protein>
    <recommendedName>
        <fullName evidence="2">DksA C4-type domain-containing protein</fullName>
    </recommendedName>
</protein>
<sequence length="39" mass="4234">MDTIECPVCGETVDCNDIELLENGNPACSSCIREESSKQ</sequence>